<evidence type="ECO:0000259" key="3">
    <source>
        <dbReference type="Pfam" id="PF13439"/>
    </source>
</evidence>
<keyword evidence="1" id="KW-0472">Membrane</keyword>
<evidence type="ECO:0000256" key="1">
    <source>
        <dbReference type="SAM" id="Phobius"/>
    </source>
</evidence>
<dbReference type="Pfam" id="PF13439">
    <property type="entry name" value="Glyco_transf_4"/>
    <property type="match status" value="1"/>
</dbReference>
<evidence type="ECO:0000259" key="2">
    <source>
        <dbReference type="Pfam" id="PF00534"/>
    </source>
</evidence>
<name>A0A098ECN8_9ZZZZ</name>
<dbReference type="EMBL" id="CCXY01000411">
    <property type="protein sequence ID" value="CEG13778.1"/>
    <property type="molecule type" value="Genomic_DNA"/>
</dbReference>
<dbReference type="CDD" id="cd03801">
    <property type="entry name" value="GT4_PimA-like"/>
    <property type="match status" value="1"/>
</dbReference>
<feature type="transmembrane region" description="Helical" evidence="1">
    <location>
        <begin position="63"/>
        <end position="81"/>
    </location>
</feature>
<proteinExistence type="predicted"/>
<dbReference type="PANTHER" id="PTHR12526">
    <property type="entry name" value="GLYCOSYLTRANSFERASE"/>
    <property type="match status" value="1"/>
</dbReference>
<dbReference type="Gene3D" id="3.40.50.2000">
    <property type="entry name" value="Glycogen Phosphorylase B"/>
    <property type="match status" value="2"/>
</dbReference>
<dbReference type="SUPFAM" id="SSF53756">
    <property type="entry name" value="UDP-Glycosyltransferase/glycogen phosphorylase"/>
    <property type="match status" value="1"/>
</dbReference>
<organism evidence="4">
    <name type="scientific">groundwater metagenome</name>
    <dbReference type="NCBI Taxonomy" id="717931"/>
    <lineage>
        <taxon>unclassified sequences</taxon>
        <taxon>metagenomes</taxon>
        <taxon>ecological metagenomes</taxon>
    </lineage>
</organism>
<feature type="domain" description="Glycosyl transferase family 1" evidence="2">
    <location>
        <begin position="191"/>
        <end position="366"/>
    </location>
</feature>
<feature type="domain" description="Glycosyltransferase subfamily 4-like N-terminal" evidence="3">
    <location>
        <begin position="19"/>
        <end position="185"/>
    </location>
</feature>
<dbReference type="InterPro" id="IPR028098">
    <property type="entry name" value="Glyco_trans_4-like_N"/>
</dbReference>
<evidence type="ECO:0000313" key="4">
    <source>
        <dbReference type="EMBL" id="CEG13778.1"/>
    </source>
</evidence>
<keyword evidence="4" id="KW-0328">Glycosyltransferase</keyword>
<keyword evidence="4" id="KW-0808">Transferase</keyword>
<sequence>MKILMLGNINLGVKSAPTIHLIEVVKNLKKEKHDVIVFVHNTERYYQDMPEIKYIPILNISGIRFYMFDFFSCIYILIYYLKFKPDAVYIRYGLLSLSTIVSRILRLPCVVEINSIPFDEARLVKKQNYLFYAIKFIAMYPDWRISCKFSDKIVVVTDGIKKEIHKKYKLHSDKIVVIPNGANTDLFKPMDKEKVKKELNFDKNTHYVCFVGNLAPWQGVECLIQSAPSILEEIPNTKFLVVGDGVIKEKLIKIAEKTGVSNEFIFTCSVPYEEVPKYINTSDVCVVPCIRKRNEKIGLSALKAYEYLSCGRTTVVSNIKGISDLIVNSNSGIVVEPENPKELSKAIIKLIKDEKLRGEMGRNGREYVIKYHTWKNVARRVAEVCKNVVNNKK</sequence>
<protein>
    <submittedName>
        <fullName evidence="4">Glycosyltransferase</fullName>
        <ecNumber evidence="4">2.4.1.-</ecNumber>
    </submittedName>
</protein>
<dbReference type="EC" id="2.4.1.-" evidence="4"/>
<dbReference type="GO" id="GO:0016757">
    <property type="term" value="F:glycosyltransferase activity"/>
    <property type="evidence" value="ECO:0007669"/>
    <property type="project" value="UniProtKB-KW"/>
</dbReference>
<keyword evidence="1" id="KW-1133">Transmembrane helix</keyword>
<keyword evidence="1" id="KW-0812">Transmembrane</keyword>
<gene>
    <name evidence="4" type="ORF">MSIBF_A480002</name>
</gene>
<dbReference type="PANTHER" id="PTHR12526:SF622">
    <property type="entry name" value="GLYCOSYLTRANSFERASE (GROUP I)"/>
    <property type="match status" value="1"/>
</dbReference>
<dbReference type="AlphaFoldDB" id="A0A098ECN8"/>
<dbReference type="Pfam" id="PF00534">
    <property type="entry name" value="Glycos_transf_1"/>
    <property type="match status" value="1"/>
</dbReference>
<reference evidence="4" key="1">
    <citation type="submission" date="2014-09" db="EMBL/GenBank/DDBJ databases">
        <authorList>
            <person name="Probst J Alexander"/>
        </authorList>
    </citation>
    <scope>NUCLEOTIDE SEQUENCE</scope>
</reference>
<dbReference type="InterPro" id="IPR001296">
    <property type="entry name" value="Glyco_trans_1"/>
</dbReference>
<accession>A0A098ECN8</accession>